<reference evidence="5" key="1">
    <citation type="journal article" date="2019" name="Int. J. Syst. Evol. Microbiol.">
        <title>The Global Catalogue of Microorganisms (GCM) 10K type strain sequencing project: providing services to taxonomists for standard genome sequencing and annotation.</title>
        <authorList>
            <consortium name="The Broad Institute Genomics Platform"/>
            <consortium name="The Broad Institute Genome Sequencing Center for Infectious Disease"/>
            <person name="Wu L."/>
            <person name="Ma J."/>
        </authorList>
    </citation>
    <scope>NUCLEOTIDE SEQUENCE [LARGE SCALE GENOMIC DNA]</scope>
    <source>
        <strain evidence="5">JCM 16001</strain>
    </source>
</reference>
<dbReference type="Proteomes" id="UP001499851">
    <property type="component" value="Unassembled WGS sequence"/>
</dbReference>
<dbReference type="Pfam" id="PF13556">
    <property type="entry name" value="HTH_30"/>
    <property type="match status" value="1"/>
</dbReference>
<organism evidence="4 5">
    <name type="scientific">Glycomyces endophyticus</name>
    <dbReference type="NCBI Taxonomy" id="480996"/>
    <lineage>
        <taxon>Bacteria</taxon>
        <taxon>Bacillati</taxon>
        <taxon>Actinomycetota</taxon>
        <taxon>Actinomycetes</taxon>
        <taxon>Glycomycetales</taxon>
        <taxon>Glycomycetaceae</taxon>
        <taxon>Glycomyces</taxon>
    </lineage>
</organism>
<evidence type="ECO:0000313" key="4">
    <source>
        <dbReference type="EMBL" id="GAA1675575.1"/>
    </source>
</evidence>
<proteinExistence type="inferred from homology"/>
<dbReference type="PANTHER" id="PTHR33744:SF17">
    <property type="entry name" value="CONSERVED PROTEIN"/>
    <property type="match status" value="1"/>
</dbReference>
<dbReference type="InterPro" id="IPR041522">
    <property type="entry name" value="CdaR_GGDEF"/>
</dbReference>
<name>A0ABP4SVD1_9ACTN</name>
<protein>
    <submittedName>
        <fullName evidence="4">Helix-turn-helix domain-containing protein</fullName>
    </submittedName>
</protein>
<feature type="domain" description="PucR C-terminal helix-turn-helix" evidence="2">
    <location>
        <begin position="440"/>
        <end position="498"/>
    </location>
</feature>
<accession>A0ABP4SVD1</accession>
<dbReference type="InterPro" id="IPR042070">
    <property type="entry name" value="PucR_C-HTH_sf"/>
</dbReference>
<comment type="similarity">
    <text evidence="1">Belongs to the CdaR family.</text>
</comment>
<evidence type="ECO:0000259" key="2">
    <source>
        <dbReference type="Pfam" id="PF13556"/>
    </source>
</evidence>
<evidence type="ECO:0000313" key="5">
    <source>
        <dbReference type="Proteomes" id="UP001499851"/>
    </source>
</evidence>
<comment type="caution">
    <text evidence="4">The sequence shown here is derived from an EMBL/GenBank/DDBJ whole genome shotgun (WGS) entry which is preliminary data.</text>
</comment>
<evidence type="ECO:0000256" key="1">
    <source>
        <dbReference type="ARBA" id="ARBA00006754"/>
    </source>
</evidence>
<evidence type="ECO:0000259" key="3">
    <source>
        <dbReference type="Pfam" id="PF17853"/>
    </source>
</evidence>
<dbReference type="InterPro" id="IPR051448">
    <property type="entry name" value="CdaR-like_regulators"/>
</dbReference>
<feature type="domain" description="CdaR GGDEF-like" evidence="3">
    <location>
        <begin position="279"/>
        <end position="394"/>
    </location>
</feature>
<dbReference type="PANTHER" id="PTHR33744">
    <property type="entry name" value="CARBOHYDRATE DIACID REGULATOR"/>
    <property type="match status" value="1"/>
</dbReference>
<keyword evidence="5" id="KW-1185">Reference proteome</keyword>
<dbReference type="Pfam" id="PF17853">
    <property type="entry name" value="GGDEF_2"/>
    <property type="match status" value="1"/>
</dbReference>
<dbReference type="InterPro" id="IPR025736">
    <property type="entry name" value="PucR_C-HTH_dom"/>
</dbReference>
<dbReference type="RefSeq" id="WP_344486096.1">
    <property type="nucleotide sequence ID" value="NZ_BAAAQF010000006.1"/>
</dbReference>
<gene>
    <name evidence="4" type="ORF">GCM10009830_22800</name>
</gene>
<dbReference type="Gene3D" id="1.10.10.2840">
    <property type="entry name" value="PucR C-terminal helix-turn-helix domain"/>
    <property type="match status" value="1"/>
</dbReference>
<dbReference type="EMBL" id="BAAAQF010000006">
    <property type="protein sequence ID" value="GAA1675575.1"/>
    <property type="molecule type" value="Genomic_DNA"/>
</dbReference>
<sequence length="500" mass="51922">MSGPTLLDAVLAAFGDTVVRAVRLPAGAAPAVTGVALLEPGDRAEPGQLVLAVGARGEQALAMAADAARAGAAALVVKGPADDAEPPLPVVHIDDGVRWDQVEMLARTAVEGSWSDDASVTGLPALAETVATLIGGLVTIEDAAHQVVAYSHTGDDADWVRRETIMGRRCPIPYRDHLREQGVFRRLWPPDEVIAIPAHPAIGANERLAVGIQAGNRPLGSIWVQHTGTPFGPDAAEVLRGASRLAALRMASPGGQSTMAVPPDFAYGLLTGRVDSALLARQLGLDAETAMTVAAVDLNDPEADSAARELHLAQALDVAAVYAAAYRHDVYLTQACGLVYLMVPGDGDGVEDWLGGLVAALRHNLGSPAQAALADPVPKVAEIPAAKEQAYQVLLAVAGSGVPVVPVAAVRSKLLLRQALDAVAAVPGLRGAADALSPELAKSLRAHLDAFGDVGAAAAALHVHPNTLRYRLRRIKEVSGIDLDDPDQRLLAMLQLRLAD</sequence>